<dbReference type="InterPro" id="IPR028098">
    <property type="entry name" value="Glyco_trans_4-like_N"/>
</dbReference>
<dbReference type="InterPro" id="IPR001296">
    <property type="entry name" value="Glyco_trans_1"/>
</dbReference>
<dbReference type="Proteomes" id="UP000235036">
    <property type="component" value="Unassembled WGS sequence"/>
</dbReference>
<dbReference type="Pfam" id="PF00534">
    <property type="entry name" value="Glycos_transf_1"/>
    <property type="match status" value="1"/>
</dbReference>
<dbReference type="Gene3D" id="3.40.50.2000">
    <property type="entry name" value="Glycogen Phosphorylase B"/>
    <property type="match status" value="2"/>
</dbReference>
<dbReference type="GO" id="GO:0016757">
    <property type="term" value="F:glycosyltransferase activity"/>
    <property type="evidence" value="ECO:0007669"/>
    <property type="project" value="UniProtKB-KW"/>
</dbReference>
<evidence type="ECO:0000259" key="2">
    <source>
        <dbReference type="Pfam" id="PF00534"/>
    </source>
</evidence>
<evidence type="ECO:0000256" key="1">
    <source>
        <dbReference type="ARBA" id="ARBA00022679"/>
    </source>
</evidence>
<name>A0A2N6K3I4_FISMU</name>
<feature type="domain" description="Glycosyltransferase subfamily 4-like N-terminal" evidence="3">
    <location>
        <begin position="63"/>
        <end position="172"/>
    </location>
</feature>
<organism evidence="4 5">
    <name type="scientific">Fischerella muscicola CCMEE 5323</name>
    <dbReference type="NCBI Taxonomy" id="2019572"/>
    <lineage>
        <taxon>Bacteria</taxon>
        <taxon>Bacillati</taxon>
        <taxon>Cyanobacteriota</taxon>
        <taxon>Cyanophyceae</taxon>
        <taxon>Nostocales</taxon>
        <taxon>Hapalosiphonaceae</taxon>
        <taxon>Fischerella</taxon>
    </lineage>
</organism>
<gene>
    <name evidence="4" type="ORF">CEN44_11435</name>
</gene>
<keyword evidence="1 4" id="KW-0808">Transferase</keyword>
<dbReference type="PANTHER" id="PTHR46401:SF2">
    <property type="entry name" value="GLYCOSYLTRANSFERASE WBBK-RELATED"/>
    <property type="match status" value="1"/>
</dbReference>
<feature type="non-terminal residue" evidence="4">
    <location>
        <position position="365"/>
    </location>
</feature>
<dbReference type="Pfam" id="PF13439">
    <property type="entry name" value="Glyco_transf_4"/>
    <property type="match status" value="1"/>
</dbReference>
<accession>A0A2N6K3I4</accession>
<reference evidence="4 5" key="1">
    <citation type="submission" date="2017-08" db="EMBL/GenBank/DDBJ databases">
        <title>Genomes of Fischerella (Mastigocladus) sp. strains.</title>
        <authorList>
            <person name="Miller S.R."/>
        </authorList>
    </citation>
    <scope>NUCLEOTIDE SEQUENCE [LARGE SCALE GENOMIC DNA]</scope>
    <source>
        <strain evidence="4 5">CCMEE 5323</strain>
    </source>
</reference>
<evidence type="ECO:0000313" key="4">
    <source>
        <dbReference type="EMBL" id="PLZ90146.1"/>
    </source>
</evidence>
<evidence type="ECO:0000313" key="5">
    <source>
        <dbReference type="Proteomes" id="UP000235036"/>
    </source>
</evidence>
<keyword evidence="4" id="KW-0328">Glycosyltransferase</keyword>
<dbReference type="PANTHER" id="PTHR46401">
    <property type="entry name" value="GLYCOSYLTRANSFERASE WBBK-RELATED"/>
    <property type="match status" value="1"/>
</dbReference>
<dbReference type="SUPFAM" id="SSF53756">
    <property type="entry name" value="UDP-Glycosyltransferase/glycogen phosphorylase"/>
    <property type="match status" value="1"/>
</dbReference>
<sequence length="365" mass="41841">MKILLVGNYKLDAIESMDRFASMLETYLSKYNIQVRVIRPRLYFGKIILYSNFLKKWLGYIDKLILFPFQLQKAASWADVVHICDHGNAIYTKYLQKIPHLVTCHDLFAIRAGLGEFPEHKTGWTGKKLQQMMLKGINQAQMVVCVSEQTKNDLLRLSYLSENSISVISMGLNYPYAPMQTTEIKERLASLGIPANSNFILHVGANHWYKNRIGVLSIFYELMLRLQQANFYLVMVGKPFTDEMHQLIKKYNMTEKVIELVAVDNENLQALYSSATALLFPSLHEGFGWPIIEAQACGCPVFTSNRPPMNIVGGDAAIYIDPKNPQAAAEKIIYYLPNLENFKTKSLRNSQKFRTEKMILEYIDI</sequence>
<keyword evidence="5" id="KW-1185">Reference proteome</keyword>
<dbReference type="AlphaFoldDB" id="A0A2N6K3I4"/>
<dbReference type="RefSeq" id="WP_102205216.1">
    <property type="nucleotide sequence ID" value="NZ_CAWNVR010000339.1"/>
</dbReference>
<dbReference type="EMBL" id="NRQW01000243">
    <property type="protein sequence ID" value="PLZ90146.1"/>
    <property type="molecule type" value="Genomic_DNA"/>
</dbReference>
<evidence type="ECO:0000259" key="3">
    <source>
        <dbReference type="Pfam" id="PF13439"/>
    </source>
</evidence>
<comment type="caution">
    <text evidence="4">The sequence shown here is derived from an EMBL/GenBank/DDBJ whole genome shotgun (WGS) entry which is preliminary data.</text>
</comment>
<proteinExistence type="predicted"/>
<dbReference type="CDD" id="cd03809">
    <property type="entry name" value="GT4_MtfB-like"/>
    <property type="match status" value="1"/>
</dbReference>
<protein>
    <submittedName>
        <fullName evidence="4">Mannosyltransferase</fullName>
    </submittedName>
</protein>
<feature type="domain" description="Glycosyl transferase family 1" evidence="2">
    <location>
        <begin position="187"/>
        <end position="338"/>
    </location>
</feature>